<sequence length="44" mass="5180">MHVMNLVLVRFLIPFLVLKFCSTKCSLDNFLVNVYILSMTFKLQ</sequence>
<reference evidence="2" key="1">
    <citation type="submission" date="2018-02" db="EMBL/GenBank/DDBJ databases">
        <title>Rhizophora mucronata_Transcriptome.</title>
        <authorList>
            <person name="Meera S.P."/>
            <person name="Sreeshan A."/>
            <person name="Augustine A."/>
        </authorList>
    </citation>
    <scope>NUCLEOTIDE SEQUENCE</scope>
    <source>
        <tissue evidence="2">Leaf</tissue>
    </source>
</reference>
<dbReference type="AlphaFoldDB" id="A0A2P2NCL9"/>
<feature type="chain" id="PRO_5015145982" evidence="1">
    <location>
        <begin position="24"/>
        <end position="44"/>
    </location>
</feature>
<keyword evidence="1" id="KW-0732">Signal</keyword>
<accession>A0A2P2NCL9</accession>
<evidence type="ECO:0000313" key="2">
    <source>
        <dbReference type="EMBL" id="MBX40180.1"/>
    </source>
</evidence>
<protein>
    <submittedName>
        <fullName evidence="2">Uncharacterized protein</fullName>
    </submittedName>
</protein>
<feature type="signal peptide" evidence="1">
    <location>
        <begin position="1"/>
        <end position="23"/>
    </location>
</feature>
<organism evidence="2">
    <name type="scientific">Rhizophora mucronata</name>
    <name type="common">Asiatic mangrove</name>
    <dbReference type="NCBI Taxonomy" id="61149"/>
    <lineage>
        <taxon>Eukaryota</taxon>
        <taxon>Viridiplantae</taxon>
        <taxon>Streptophyta</taxon>
        <taxon>Embryophyta</taxon>
        <taxon>Tracheophyta</taxon>
        <taxon>Spermatophyta</taxon>
        <taxon>Magnoliopsida</taxon>
        <taxon>eudicotyledons</taxon>
        <taxon>Gunneridae</taxon>
        <taxon>Pentapetalae</taxon>
        <taxon>rosids</taxon>
        <taxon>fabids</taxon>
        <taxon>Malpighiales</taxon>
        <taxon>Rhizophoraceae</taxon>
        <taxon>Rhizophora</taxon>
    </lineage>
</organism>
<proteinExistence type="predicted"/>
<dbReference type="EMBL" id="GGEC01059696">
    <property type="protein sequence ID" value="MBX40180.1"/>
    <property type="molecule type" value="Transcribed_RNA"/>
</dbReference>
<evidence type="ECO:0000256" key="1">
    <source>
        <dbReference type="SAM" id="SignalP"/>
    </source>
</evidence>
<name>A0A2P2NCL9_RHIMU</name>